<dbReference type="Proteomes" id="UP000030651">
    <property type="component" value="Unassembled WGS sequence"/>
</dbReference>
<dbReference type="GO" id="GO:0046983">
    <property type="term" value="F:protein dimerization activity"/>
    <property type="evidence" value="ECO:0007669"/>
    <property type="project" value="InterPro"/>
</dbReference>
<dbReference type="EMBL" id="KI912109">
    <property type="protein sequence ID" value="ETS86325.1"/>
    <property type="molecule type" value="Genomic_DNA"/>
</dbReference>
<reference evidence="3" key="1">
    <citation type="journal article" date="2015" name="BMC Genomics">
        <title>Genomic and transcriptomic analysis of the endophytic fungus Pestalotiopsis fici reveals its lifestyle and high potential for synthesis of natural products.</title>
        <authorList>
            <person name="Wang X."/>
            <person name="Zhang X."/>
            <person name="Liu L."/>
            <person name="Xiang M."/>
            <person name="Wang W."/>
            <person name="Sun X."/>
            <person name="Che Y."/>
            <person name="Guo L."/>
            <person name="Liu G."/>
            <person name="Guo L."/>
            <person name="Wang C."/>
            <person name="Yin W.B."/>
            <person name="Stadler M."/>
            <person name="Zhang X."/>
            <person name="Liu X."/>
        </authorList>
    </citation>
    <scope>NUCLEOTIDE SEQUENCE [LARGE SCALE GENOMIC DNA]</scope>
    <source>
        <strain evidence="3">W106-1 / CGMCC3.15140</strain>
    </source>
</reference>
<dbReference type="SUPFAM" id="SSF47459">
    <property type="entry name" value="HLH, helix-loop-helix DNA-binding domain"/>
    <property type="match status" value="1"/>
</dbReference>
<feature type="compositionally biased region" description="Polar residues" evidence="1">
    <location>
        <begin position="113"/>
        <end position="130"/>
    </location>
</feature>
<dbReference type="InterPro" id="IPR036638">
    <property type="entry name" value="HLH_DNA-bd_sf"/>
</dbReference>
<dbReference type="GeneID" id="19265166"/>
<organism evidence="2 3">
    <name type="scientific">Pestalotiopsis fici (strain W106-1 / CGMCC3.15140)</name>
    <dbReference type="NCBI Taxonomy" id="1229662"/>
    <lineage>
        <taxon>Eukaryota</taxon>
        <taxon>Fungi</taxon>
        <taxon>Dikarya</taxon>
        <taxon>Ascomycota</taxon>
        <taxon>Pezizomycotina</taxon>
        <taxon>Sordariomycetes</taxon>
        <taxon>Xylariomycetidae</taxon>
        <taxon>Amphisphaeriales</taxon>
        <taxon>Sporocadaceae</taxon>
        <taxon>Pestalotiopsis</taxon>
    </lineage>
</organism>
<gene>
    <name evidence="2" type="ORF">PFICI_00153</name>
</gene>
<sequence length="306" mass="33669">MYADVTAHLDMTLPPANHHTQSPHTSLYERSSRLESIHSPHLSNYFDPVNYLSDFNLSALASGVDFNTPSITDDELLHGSLPDSEQVYDTNVPWPMFNLQSQPPQAHPIATAERTTTNPPSVTGGTAQRISSKPSKATTTTARKAKKPHGTRASSSSHSSSQRPHYAVEKRYRSGLNEKYAALTRILSSDAVQRICRTERPEWGASVGGGGVQDEQQQQRSRQQKTTTLSATIEAIAILSRCCAREARELEVLRRGVQDTTDRVRRVLEMTSGGVAASGRSEVVQQGQEDGARSDRSIERHHVMQG</sequence>
<accession>W3XJZ8</accession>
<feature type="compositionally biased region" description="Low complexity" evidence="1">
    <location>
        <begin position="131"/>
        <end position="142"/>
    </location>
</feature>
<dbReference type="InParanoid" id="W3XJZ8"/>
<feature type="region of interest" description="Disordered" evidence="1">
    <location>
        <begin position="98"/>
        <end position="167"/>
    </location>
</feature>
<dbReference type="AlphaFoldDB" id="W3XJZ8"/>
<evidence type="ECO:0000313" key="3">
    <source>
        <dbReference type="Proteomes" id="UP000030651"/>
    </source>
</evidence>
<feature type="region of interest" description="Disordered" evidence="1">
    <location>
        <begin position="275"/>
        <end position="306"/>
    </location>
</feature>
<dbReference type="HOGENOM" id="CLU_909455_0_0_1"/>
<dbReference type="KEGG" id="pfy:PFICI_00153"/>
<keyword evidence="3" id="KW-1185">Reference proteome</keyword>
<feature type="compositionally biased region" description="Basic and acidic residues" evidence="1">
    <location>
        <begin position="290"/>
        <end position="306"/>
    </location>
</feature>
<dbReference type="Gene3D" id="4.10.280.10">
    <property type="entry name" value="Helix-loop-helix DNA-binding domain"/>
    <property type="match status" value="1"/>
</dbReference>
<protein>
    <submittedName>
        <fullName evidence="2">Uncharacterized protein</fullName>
    </submittedName>
</protein>
<name>W3XJZ8_PESFW</name>
<dbReference type="OrthoDB" id="4778783at2759"/>
<dbReference type="RefSeq" id="XP_007826925.1">
    <property type="nucleotide sequence ID" value="XM_007828734.1"/>
</dbReference>
<evidence type="ECO:0000256" key="1">
    <source>
        <dbReference type="SAM" id="MobiDB-lite"/>
    </source>
</evidence>
<evidence type="ECO:0000313" key="2">
    <source>
        <dbReference type="EMBL" id="ETS86325.1"/>
    </source>
</evidence>
<proteinExistence type="predicted"/>
<feature type="region of interest" description="Disordered" evidence="1">
    <location>
        <begin position="202"/>
        <end position="227"/>
    </location>
</feature>